<sequence precursor="true">MHRKSCKLCEFLRRLTLLAFLITPLHAEDDGWLEFEDQAAAVQNQFEVSPEQFEQWVFQHQGSADAALKKLERQLTLTVEEMSRACELNKSQEMKLRLAGQYDIRQFFNEYAKVRNKFMEVRHDQNEFNKIWNDIQPLQQKLGAGLFNADSIYKKVADGTLNKQQGLERRKAERERRQFRYQALIELHILQLEKAIPLHAKQRERLVQLILAETQPPSIFGQNDQIYLSYHLSQVAKKKITKAVDGAQGRALVKMYQKGRGYKHHLESQGVVPFEEEDEVPAVKQATREAQIDRAVEEFVGRNANGEIQGEVIDAPVDAPVRIDR</sequence>
<name>A0A517MXL7_9BACT</name>
<evidence type="ECO:0000313" key="2">
    <source>
        <dbReference type="EMBL" id="QDS99624.1"/>
    </source>
</evidence>
<protein>
    <submittedName>
        <fullName evidence="2">Uncharacterized protein</fullName>
    </submittedName>
</protein>
<dbReference type="RefSeq" id="WP_145060811.1">
    <property type="nucleotide sequence ID" value="NZ_CP036263.1"/>
</dbReference>
<dbReference type="KEGG" id="amob:HG15A2_29500"/>
<dbReference type="OrthoDB" id="264282at2"/>
<evidence type="ECO:0000256" key="1">
    <source>
        <dbReference type="SAM" id="SignalP"/>
    </source>
</evidence>
<accession>A0A517MXL7</accession>
<organism evidence="2 3">
    <name type="scientific">Adhaeretor mobilis</name>
    <dbReference type="NCBI Taxonomy" id="1930276"/>
    <lineage>
        <taxon>Bacteria</taxon>
        <taxon>Pseudomonadati</taxon>
        <taxon>Planctomycetota</taxon>
        <taxon>Planctomycetia</taxon>
        <taxon>Pirellulales</taxon>
        <taxon>Lacipirellulaceae</taxon>
        <taxon>Adhaeretor</taxon>
    </lineage>
</organism>
<feature type="chain" id="PRO_5022230858" evidence="1">
    <location>
        <begin position="28"/>
        <end position="325"/>
    </location>
</feature>
<evidence type="ECO:0000313" key="3">
    <source>
        <dbReference type="Proteomes" id="UP000319852"/>
    </source>
</evidence>
<feature type="signal peptide" evidence="1">
    <location>
        <begin position="1"/>
        <end position="27"/>
    </location>
</feature>
<keyword evidence="1" id="KW-0732">Signal</keyword>
<gene>
    <name evidence="2" type="ORF">HG15A2_29500</name>
</gene>
<proteinExistence type="predicted"/>
<dbReference type="AlphaFoldDB" id="A0A517MXL7"/>
<dbReference type="Proteomes" id="UP000319852">
    <property type="component" value="Chromosome"/>
</dbReference>
<keyword evidence="3" id="KW-1185">Reference proteome</keyword>
<reference evidence="2 3" key="1">
    <citation type="submission" date="2019-02" db="EMBL/GenBank/DDBJ databases">
        <title>Deep-cultivation of Planctomycetes and their phenomic and genomic characterization uncovers novel biology.</title>
        <authorList>
            <person name="Wiegand S."/>
            <person name="Jogler M."/>
            <person name="Boedeker C."/>
            <person name="Pinto D."/>
            <person name="Vollmers J."/>
            <person name="Rivas-Marin E."/>
            <person name="Kohn T."/>
            <person name="Peeters S.H."/>
            <person name="Heuer A."/>
            <person name="Rast P."/>
            <person name="Oberbeckmann S."/>
            <person name="Bunk B."/>
            <person name="Jeske O."/>
            <person name="Meyerdierks A."/>
            <person name="Storesund J.E."/>
            <person name="Kallscheuer N."/>
            <person name="Luecker S."/>
            <person name="Lage O.M."/>
            <person name="Pohl T."/>
            <person name="Merkel B.J."/>
            <person name="Hornburger P."/>
            <person name="Mueller R.-W."/>
            <person name="Bruemmer F."/>
            <person name="Labrenz M."/>
            <person name="Spormann A.M."/>
            <person name="Op den Camp H."/>
            <person name="Overmann J."/>
            <person name="Amann R."/>
            <person name="Jetten M.S.M."/>
            <person name="Mascher T."/>
            <person name="Medema M.H."/>
            <person name="Devos D.P."/>
            <person name="Kaster A.-K."/>
            <person name="Ovreas L."/>
            <person name="Rohde M."/>
            <person name="Galperin M.Y."/>
            <person name="Jogler C."/>
        </authorList>
    </citation>
    <scope>NUCLEOTIDE SEQUENCE [LARGE SCALE GENOMIC DNA]</scope>
    <source>
        <strain evidence="2 3">HG15A2</strain>
    </source>
</reference>
<dbReference type="EMBL" id="CP036263">
    <property type="protein sequence ID" value="QDS99624.1"/>
    <property type="molecule type" value="Genomic_DNA"/>
</dbReference>